<protein>
    <submittedName>
        <fullName evidence="1">Uncharacterized protein</fullName>
    </submittedName>
</protein>
<evidence type="ECO:0000313" key="1">
    <source>
        <dbReference type="EMBL" id="AET60211.1"/>
    </source>
</evidence>
<dbReference type="KEGG" id="pta:HPL003_17335"/>
<sequence length="32" mass="3606">MLAKTFCNVWVALLNSERQCSFAVDATWETNG</sequence>
<dbReference type="EMBL" id="CP003107">
    <property type="protein sequence ID" value="AET60211.1"/>
    <property type="molecule type" value="Genomic_DNA"/>
</dbReference>
<reference evidence="1 2" key="3">
    <citation type="journal article" date="2012" name="J. Bacteriol.">
        <title>Genome Sequence of Paenibacillus terrae HPL-003, a Xylanase-Producing Bacterium Isolated from Soil Found in Forest Residue.</title>
        <authorList>
            <person name="Shin S.H."/>
            <person name="Kim S."/>
            <person name="Kim J.Y."/>
            <person name="Song H.Y."/>
            <person name="Cho S.J."/>
            <person name="Kim D.R."/>
            <person name="Lee K.I."/>
            <person name="Lim H.K."/>
            <person name="Park N.J."/>
            <person name="Hwang I.T."/>
            <person name="Yang K.S."/>
        </authorList>
    </citation>
    <scope>NUCLEOTIDE SEQUENCE [LARGE SCALE GENOMIC DNA]</scope>
    <source>
        <strain evidence="1 2">HPL-003</strain>
    </source>
</reference>
<reference key="2">
    <citation type="submission" date="2011-11" db="EMBL/GenBank/DDBJ databases">
        <authorList>
            <person name="Shin S.H."/>
            <person name="Kim S."/>
            <person name="Kim J.Y."/>
        </authorList>
    </citation>
    <scope>NUCLEOTIDE SEQUENCE</scope>
    <source>
        <strain>HPL-003</strain>
    </source>
</reference>
<dbReference type="Proteomes" id="UP000005876">
    <property type="component" value="Chromosome"/>
</dbReference>
<dbReference type="STRING" id="985665.HPL003_17335"/>
<evidence type="ECO:0000313" key="2">
    <source>
        <dbReference type="Proteomes" id="UP000005876"/>
    </source>
</evidence>
<proteinExistence type="predicted"/>
<accession>G7VZB7</accession>
<name>G7VZB7_PAETH</name>
<reference evidence="2" key="1">
    <citation type="submission" date="2011-11" db="EMBL/GenBank/DDBJ databases">
        <title>Complete sequence of Paenibacillus terrae HPL-003.</title>
        <authorList>
            <person name="Shin S.H."/>
            <person name="Kim S."/>
            <person name="Kim J.Y."/>
        </authorList>
    </citation>
    <scope>NUCLEOTIDE SEQUENCE [LARGE SCALE GENOMIC DNA]</scope>
    <source>
        <strain evidence="2">HPL-003</strain>
    </source>
</reference>
<dbReference type="HOGENOM" id="CLU_3390582_0_0_9"/>
<dbReference type="AlphaFoldDB" id="G7VZB7"/>
<organism evidence="1 2">
    <name type="scientific">Paenibacillus terrae (strain HPL-003)</name>
    <dbReference type="NCBI Taxonomy" id="985665"/>
    <lineage>
        <taxon>Bacteria</taxon>
        <taxon>Bacillati</taxon>
        <taxon>Bacillota</taxon>
        <taxon>Bacilli</taxon>
        <taxon>Bacillales</taxon>
        <taxon>Paenibacillaceae</taxon>
        <taxon>Paenibacillus</taxon>
    </lineage>
</organism>
<gene>
    <name evidence="1" type="ordered locus">HPL003_17335</name>
</gene>